<dbReference type="OrthoDB" id="5965524at2759"/>
<dbReference type="Gene3D" id="1.20.1070.10">
    <property type="entry name" value="Rhodopsin 7-helix transmembrane proteins"/>
    <property type="match status" value="1"/>
</dbReference>
<sequence>PIRAIVAIIQVLLKMVLPSFTMLFLFIHMVYKTSKSTVASVESRAKMRGKMTRMIGTACIILIICFAPSQTNYALAMAGKVKTGHQTAPHAVTPGVHQQLSESIHLRAEQQELPPRIPEDAVSKV</sequence>
<keyword evidence="1" id="KW-0472">Membrane</keyword>
<evidence type="ECO:0008006" key="4">
    <source>
        <dbReference type="Google" id="ProtNLM"/>
    </source>
</evidence>
<feature type="non-terminal residue" evidence="2">
    <location>
        <position position="1"/>
    </location>
</feature>
<dbReference type="Proteomes" id="UP001163046">
    <property type="component" value="Unassembled WGS sequence"/>
</dbReference>
<gene>
    <name evidence="2" type="ORF">OS493_039824</name>
</gene>
<accession>A0A9X0D0X0</accession>
<feature type="transmembrane region" description="Helical" evidence="1">
    <location>
        <begin position="6"/>
        <end position="31"/>
    </location>
</feature>
<dbReference type="AlphaFoldDB" id="A0A9X0D0X0"/>
<name>A0A9X0D0X0_9CNID</name>
<keyword evidence="3" id="KW-1185">Reference proteome</keyword>
<dbReference type="SUPFAM" id="SSF81321">
    <property type="entry name" value="Family A G protein-coupled receptor-like"/>
    <property type="match status" value="1"/>
</dbReference>
<evidence type="ECO:0000313" key="2">
    <source>
        <dbReference type="EMBL" id="KAJ7381658.1"/>
    </source>
</evidence>
<protein>
    <recommendedName>
        <fullName evidence="4">G-protein coupled receptors family 1 profile domain-containing protein</fullName>
    </recommendedName>
</protein>
<keyword evidence="1" id="KW-0812">Transmembrane</keyword>
<dbReference type="EMBL" id="MU826118">
    <property type="protein sequence ID" value="KAJ7381658.1"/>
    <property type="molecule type" value="Genomic_DNA"/>
</dbReference>
<keyword evidence="1" id="KW-1133">Transmembrane helix</keyword>
<evidence type="ECO:0000313" key="3">
    <source>
        <dbReference type="Proteomes" id="UP001163046"/>
    </source>
</evidence>
<proteinExistence type="predicted"/>
<comment type="caution">
    <text evidence="2">The sequence shown here is derived from an EMBL/GenBank/DDBJ whole genome shotgun (WGS) entry which is preliminary data.</text>
</comment>
<organism evidence="2 3">
    <name type="scientific">Desmophyllum pertusum</name>
    <dbReference type="NCBI Taxonomy" id="174260"/>
    <lineage>
        <taxon>Eukaryota</taxon>
        <taxon>Metazoa</taxon>
        <taxon>Cnidaria</taxon>
        <taxon>Anthozoa</taxon>
        <taxon>Hexacorallia</taxon>
        <taxon>Scleractinia</taxon>
        <taxon>Caryophylliina</taxon>
        <taxon>Caryophylliidae</taxon>
        <taxon>Desmophyllum</taxon>
    </lineage>
</organism>
<reference evidence="2" key="1">
    <citation type="submission" date="2023-01" db="EMBL/GenBank/DDBJ databases">
        <title>Genome assembly of the deep-sea coral Lophelia pertusa.</title>
        <authorList>
            <person name="Herrera S."/>
            <person name="Cordes E."/>
        </authorList>
    </citation>
    <scope>NUCLEOTIDE SEQUENCE</scope>
    <source>
        <strain evidence="2">USNM1676648</strain>
        <tissue evidence="2">Polyp</tissue>
    </source>
</reference>
<evidence type="ECO:0000256" key="1">
    <source>
        <dbReference type="SAM" id="Phobius"/>
    </source>
</evidence>
<feature type="transmembrane region" description="Helical" evidence="1">
    <location>
        <begin position="51"/>
        <end position="69"/>
    </location>
</feature>